<accession>A0A1I7YTX9</accession>
<evidence type="ECO:0000256" key="1">
    <source>
        <dbReference type="SAM" id="SignalP"/>
    </source>
</evidence>
<name>A0A1I7YTX9_9BILA</name>
<dbReference type="Proteomes" id="UP000095287">
    <property type="component" value="Unplaced"/>
</dbReference>
<feature type="signal peptide" evidence="1">
    <location>
        <begin position="1"/>
        <end position="19"/>
    </location>
</feature>
<dbReference type="PANTHER" id="PTHR35014">
    <property type="entry name" value="INFECTION RESPONSE PROTEIN-RELATED"/>
    <property type="match status" value="1"/>
</dbReference>
<dbReference type="AlphaFoldDB" id="A0A1I7YTX9"/>
<reference evidence="3" key="1">
    <citation type="submission" date="2016-11" db="UniProtKB">
        <authorList>
            <consortium name="WormBaseParasite"/>
        </authorList>
    </citation>
    <scope>IDENTIFICATION</scope>
</reference>
<proteinExistence type="predicted"/>
<feature type="chain" id="PRO_5009312594" evidence="1">
    <location>
        <begin position="20"/>
        <end position="208"/>
    </location>
</feature>
<organism evidence="2 3">
    <name type="scientific">Steinernema glaseri</name>
    <dbReference type="NCBI Taxonomy" id="37863"/>
    <lineage>
        <taxon>Eukaryota</taxon>
        <taxon>Metazoa</taxon>
        <taxon>Ecdysozoa</taxon>
        <taxon>Nematoda</taxon>
        <taxon>Chromadorea</taxon>
        <taxon>Rhabditida</taxon>
        <taxon>Tylenchina</taxon>
        <taxon>Panagrolaimomorpha</taxon>
        <taxon>Strongyloidoidea</taxon>
        <taxon>Steinernematidae</taxon>
        <taxon>Steinernema</taxon>
    </lineage>
</organism>
<keyword evidence="2" id="KW-1185">Reference proteome</keyword>
<evidence type="ECO:0000313" key="3">
    <source>
        <dbReference type="WBParaSite" id="L893_g19661.t1"/>
    </source>
</evidence>
<protein>
    <submittedName>
        <fullName evidence="3">DUF19 domain-containing protein</fullName>
    </submittedName>
</protein>
<evidence type="ECO:0000313" key="2">
    <source>
        <dbReference type="Proteomes" id="UP000095287"/>
    </source>
</evidence>
<dbReference type="PANTHER" id="PTHR35014:SF1">
    <property type="entry name" value="INFECTION RESPONSE PROTEIN"/>
    <property type="match status" value="1"/>
</dbReference>
<dbReference type="WBParaSite" id="L893_g19661.t1">
    <property type="protein sequence ID" value="L893_g19661.t1"/>
    <property type="gene ID" value="L893_g19661"/>
</dbReference>
<keyword evidence="1" id="KW-0732">Signal</keyword>
<sequence>MFSRPFLLILIAVTPYVYGQCNPVTLRNCYNAYLANYKLSTTRFPQYRLYDNAKENYLNRTGLGAQINICKWHRKFEECLGTTVYACINRATLSSKLGIFFHDATSYHTQFHIMSYQCGEGYKVATKHFFCMRSVPKLYIGELKACAETLGFAIDGQYECSYYNDFINCARRVYSNECGQEVSKYVCNVEKVLFSVNDHKCSSSLLRC</sequence>